<organism evidence="1 2">
    <name type="scientific">Trichoderma lentiforme</name>
    <dbReference type="NCBI Taxonomy" id="1567552"/>
    <lineage>
        <taxon>Eukaryota</taxon>
        <taxon>Fungi</taxon>
        <taxon>Dikarya</taxon>
        <taxon>Ascomycota</taxon>
        <taxon>Pezizomycotina</taxon>
        <taxon>Sordariomycetes</taxon>
        <taxon>Hypocreomycetidae</taxon>
        <taxon>Hypocreales</taxon>
        <taxon>Hypocreaceae</taxon>
        <taxon>Trichoderma</taxon>
    </lineage>
</organism>
<evidence type="ECO:0000313" key="2">
    <source>
        <dbReference type="Proteomes" id="UP000801864"/>
    </source>
</evidence>
<dbReference type="EMBL" id="QLNT01000027">
    <property type="protein sequence ID" value="KAF3057774.1"/>
    <property type="molecule type" value="Genomic_DNA"/>
</dbReference>
<reference evidence="1 2" key="1">
    <citation type="submission" date="2018-06" db="EMBL/GenBank/DDBJ databases">
        <title>Genome analysis of cellulolytic fungus Trichoderma lentiforme CFAM-422.</title>
        <authorList>
            <person name="Steindorff A.S."/>
            <person name="Formighieri E.F."/>
            <person name="Midorikawa G.E.O."/>
            <person name="Tamietti M.S."/>
            <person name="Ramos E.Z."/>
            <person name="Silva A.S."/>
            <person name="Bon E.P.S."/>
            <person name="Mendes T.D."/>
            <person name="Damaso M.C.T."/>
            <person name="Favaro L.C.L."/>
        </authorList>
    </citation>
    <scope>NUCLEOTIDE SEQUENCE [LARGE SCALE GENOMIC DNA]</scope>
    <source>
        <strain evidence="1 2">CFAM-422</strain>
    </source>
</reference>
<comment type="caution">
    <text evidence="1">The sequence shown here is derived from an EMBL/GenBank/DDBJ whole genome shotgun (WGS) entry which is preliminary data.</text>
</comment>
<dbReference type="AlphaFoldDB" id="A0A9P4X4R8"/>
<dbReference type="Proteomes" id="UP000801864">
    <property type="component" value="Unassembled WGS sequence"/>
</dbReference>
<proteinExistence type="predicted"/>
<gene>
    <name evidence="1" type="ORF">CFAM422_012022</name>
</gene>
<accession>A0A9P4X4R8</accession>
<keyword evidence="2" id="KW-1185">Reference proteome</keyword>
<evidence type="ECO:0000313" key="1">
    <source>
        <dbReference type="EMBL" id="KAF3057774.1"/>
    </source>
</evidence>
<protein>
    <submittedName>
        <fullName evidence="1">Uncharacterized protein</fullName>
    </submittedName>
</protein>
<name>A0A9P4X4R8_9HYPO</name>
<sequence>MIVVAWASQDPERTAAGRTPKRVSSLCGAVGERWWSVLTPKRRWRRLSPCKRWPKSSVQQGTGLVRRAKYVVIRHFHLRYRRLIRPLPISSFGWGGQDGPVGRAIGGVKEEVDVERTLD</sequence>